<dbReference type="eggNOG" id="COG0457">
    <property type="taxonomic scope" value="Bacteria"/>
</dbReference>
<name>A0A0S6W6V5_VECG1</name>
<dbReference type="HOGENOM" id="CLU_1014348_0_0_0"/>
<keyword evidence="1" id="KW-0449">Lipoprotein</keyword>
<protein>
    <submittedName>
        <fullName evidence="1">Putative TPR repeat lipoprotein</fullName>
    </submittedName>
</protein>
<dbReference type="InterPro" id="IPR019734">
    <property type="entry name" value="TPR_rpt"/>
</dbReference>
<reference evidence="1 2" key="1">
    <citation type="journal article" date="2015" name="PeerJ">
        <title>First genomic representation of candidate bacterial phylum KSB3 points to enhanced environmental sensing as a trigger of wastewater bulking.</title>
        <authorList>
            <person name="Sekiguchi Y."/>
            <person name="Ohashi A."/>
            <person name="Parks D.H."/>
            <person name="Yamauchi T."/>
            <person name="Tyson G.W."/>
            <person name="Hugenholtz P."/>
        </authorList>
    </citation>
    <scope>NUCLEOTIDE SEQUENCE [LARGE SCALE GENOMIC DNA]</scope>
</reference>
<proteinExistence type="predicted"/>
<dbReference type="Pfam" id="PF13174">
    <property type="entry name" value="TPR_6"/>
    <property type="match status" value="3"/>
</dbReference>
<dbReference type="STRING" id="1499967.U27_02200"/>
<dbReference type="EMBL" id="DF820463">
    <property type="protein sequence ID" value="GAK55367.1"/>
    <property type="molecule type" value="Genomic_DNA"/>
</dbReference>
<accession>A0A0S6W6V5</accession>
<dbReference type="AlphaFoldDB" id="A0A0S6W6V5"/>
<gene>
    <name evidence="1" type="ORF">U27_02200</name>
</gene>
<evidence type="ECO:0000313" key="1">
    <source>
        <dbReference type="EMBL" id="GAK55367.1"/>
    </source>
</evidence>
<dbReference type="SUPFAM" id="SSF48452">
    <property type="entry name" value="TPR-like"/>
    <property type="match status" value="1"/>
</dbReference>
<keyword evidence="2" id="KW-1185">Reference proteome</keyword>
<dbReference type="Proteomes" id="UP000030661">
    <property type="component" value="Unassembled WGS sequence"/>
</dbReference>
<sequence>MLCFVLFFILVLPGCKEDMRDLYEKAMKTYRAEDYEKAAELFEVILEKYPAHDLSRKARYELGNIYFYKLKQPHKALKHLQDLYAQSQPGKYSFEALKLLGYIYDKSLNDCLKGVDVYRMLIRDYPSEIDPGEYQQAIAECYFKLHDYDQACLEYEALLEQYPESRYVPRSKFQIANSYALREDWERAITLYEELLLSESLSEQLLIETKLELAFCYEHQQQFEDALELYVELQDVVSHSTVIDIDVLMRKIERVQESIAESKKSPSEVDWSRK</sequence>
<dbReference type="Gene3D" id="1.25.40.10">
    <property type="entry name" value="Tetratricopeptide repeat domain"/>
    <property type="match status" value="2"/>
</dbReference>
<dbReference type="SMART" id="SM00028">
    <property type="entry name" value="TPR"/>
    <property type="match status" value="4"/>
</dbReference>
<organism evidence="1 2">
    <name type="scientific">Vecturithrix granuli</name>
    <dbReference type="NCBI Taxonomy" id="1499967"/>
    <lineage>
        <taxon>Bacteria</taxon>
        <taxon>Candidatus Moduliflexota</taxon>
        <taxon>Candidatus Vecturitrichia</taxon>
        <taxon>Candidatus Vecturitrichales</taxon>
        <taxon>Candidatus Vecturitrichaceae</taxon>
        <taxon>Candidatus Vecturithrix</taxon>
    </lineage>
</organism>
<evidence type="ECO:0000313" key="2">
    <source>
        <dbReference type="Proteomes" id="UP000030661"/>
    </source>
</evidence>
<dbReference type="InterPro" id="IPR011990">
    <property type="entry name" value="TPR-like_helical_dom_sf"/>
</dbReference>